<organism evidence="3 4">
    <name type="scientific">Vulcanimicrobium alpinum</name>
    <dbReference type="NCBI Taxonomy" id="3016050"/>
    <lineage>
        <taxon>Bacteria</taxon>
        <taxon>Bacillati</taxon>
        <taxon>Vulcanimicrobiota</taxon>
        <taxon>Vulcanimicrobiia</taxon>
        <taxon>Vulcanimicrobiales</taxon>
        <taxon>Vulcanimicrobiaceae</taxon>
        <taxon>Vulcanimicrobium</taxon>
    </lineage>
</organism>
<dbReference type="SUPFAM" id="SSF81606">
    <property type="entry name" value="PP2C-like"/>
    <property type="match status" value="1"/>
</dbReference>
<proteinExistence type="predicted"/>
<reference evidence="3 4" key="1">
    <citation type="journal article" date="2022" name="ISME Commun">
        <title>Vulcanimicrobium alpinus gen. nov. sp. nov., the first cultivated representative of the candidate phylum 'Eremiobacterota', is a metabolically versatile aerobic anoxygenic phototroph.</title>
        <authorList>
            <person name="Yabe S."/>
            <person name="Muto K."/>
            <person name="Abe K."/>
            <person name="Yokota A."/>
            <person name="Staudigel H."/>
            <person name="Tebo B.M."/>
        </authorList>
    </citation>
    <scope>NUCLEOTIDE SEQUENCE [LARGE SCALE GENOMIC DNA]</scope>
    <source>
        <strain evidence="3 4">WC8-2</strain>
    </source>
</reference>
<dbReference type="Proteomes" id="UP001317532">
    <property type="component" value="Chromosome"/>
</dbReference>
<dbReference type="AlphaFoldDB" id="A0AAN1XUY4"/>
<dbReference type="RefSeq" id="WP_317996895.1">
    <property type="nucleotide sequence ID" value="NZ_AP025523.1"/>
</dbReference>
<dbReference type="KEGG" id="vab:WPS_11600"/>
<dbReference type="Pfam" id="PF00481">
    <property type="entry name" value="PP2C"/>
    <property type="match status" value="1"/>
</dbReference>
<feature type="domain" description="PPM-type phosphatase" evidence="2">
    <location>
        <begin position="2"/>
        <end position="207"/>
    </location>
</feature>
<accession>A0AAN1XUY4</accession>
<dbReference type="InterPro" id="IPR001932">
    <property type="entry name" value="PPM-type_phosphatase-like_dom"/>
</dbReference>
<evidence type="ECO:0000313" key="4">
    <source>
        <dbReference type="Proteomes" id="UP001317532"/>
    </source>
</evidence>
<dbReference type="EMBL" id="AP025523">
    <property type="protein sequence ID" value="BDE05884.1"/>
    <property type="molecule type" value="Genomic_DNA"/>
</dbReference>
<feature type="transmembrane region" description="Helical" evidence="1">
    <location>
        <begin position="242"/>
        <end position="263"/>
    </location>
</feature>
<evidence type="ECO:0000256" key="1">
    <source>
        <dbReference type="SAM" id="Phobius"/>
    </source>
</evidence>
<keyword evidence="1" id="KW-0472">Membrane</keyword>
<feature type="transmembrane region" description="Helical" evidence="1">
    <location>
        <begin position="20"/>
        <end position="38"/>
    </location>
</feature>
<gene>
    <name evidence="3" type="ORF">WPS_11600</name>
</gene>
<sequence>MEIAVGSRPGAPQRGDDEAYVAEIVAPGVVLLAVAHGFGRIRERPAPAVAAQAVRDSLKRRVRSERRDPRAALSAAFATANARVYAHSGSTEDYVASGTSLTAALIVGDHAFVAHVGGTRAYLGREGTLATLTVDDALGEGTLRLITRTLGTQPTLEPSLAHVRLMHGDALVLSSGALHELLADDEIADALRASASSEDVTARLLAIAGIRGDGAGTVIVGRAFHESAPDANARRPQVREAAIALAAMIAATIVAIFMLHALFAAA</sequence>
<evidence type="ECO:0000259" key="2">
    <source>
        <dbReference type="PROSITE" id="PS51746"/>
    </source>
</evidence>
<keyword evidence="1" id="KW-1133">Transmembrane helix</keyword>
<keyword evidence="1" id="KW-0812">Transmembrane</keyword>
<dbReference type="InterPro" id="IPR036457">
    <property type="entry name" value="PPM-type-like_dom_sf"/>
</dbReference>
<dbReference type="PROSITE" id="PS51746">
    <property type="entry name" value="PPM_2"/>
    <property type="match status" value="1"/>
</dbReference>
<name>A0AAN1XUY4_UNVUL</name>
<protein>
    <recommendedName>
        <fullName evidence="2">PPM-type phosphatase domain-containing protein</fullName>
    </recommendedName>
</protein>
<evidence type="ECO:0000313" key="3">
    <source>
        <dbReference type="EMBL" id="BDE05884.1"/>
    </source>
</evidence>
<dbReference type="SMART" id="SM00332">
    <property type="entry name" value="PP2Cc"/>
    <property type="match status" value="1"/>
</dbReference>
<dbReference type="Gene3D" id="3.60.40.10">
    <property type="entry name" value="PPM-type phosphatase domain"/>
    <property type="match status" value="1"/>
</dbReference>
<keyword evidence="4" id="KW-1185">Reference proteome</keyword>